<keyword evidence="1" id="KW-0596">Phosphopantetheine</keyword>
<dbReference type="Gene3D" id="3.40.50.12780">
    <property type="entry name" value="N-terminal domain of ligase-like"/>
    <property type="match status" value="1"/>
</dbReference>
<dbReference type="OrthoDB" id="429813at2759"/>
<dbReference type="Pfam" id="PF23562">
    <property type="entry name" value="AMP-binding_C_3"/>
    <property type="match status" value="1"/>
</dbReference>
<evidence type="ECO:0000256" key="2">
    <source>
        <dbReference type="ARBA" id="ARBA00022553"/>
    </source>
</evidence>
<evidence type="ECO:0000313" key="5">
    <source>
        <dbReference type="EMBL" id="KEF51096.1"/>
    </source>
</evidence>
<keyword evidence="6" id="KW-1185">Reference proteome</keyword>
<dbReference type="InterPro" id="IPR042099">
    <property type="entry name" value="ANL_N_sf"/>
</dbReference>
<dbReference type="Gene3D" id="3.30.559.10">
    <property type="entry name" value="Chloramphenicol acetyltransferase-like domain"/>
    <property type="match status" value="2"/>
</dbReference>
<gene>
    <name evidence="5" type="ORF">A1O9_12819</name>
</gene>
<dbReference type="PANTHER" id="PTHR43439">
    <property type="entry name" value="PHENYLACETATE-COENZYME A LIGASE"/>
    <property type="match status" value="1"/>
</dbReference>
<dbReference type="InterPro" id="IPR054710">
    <property type="entry name" value="Tri101-like_N"/>
</dbReference>
<protein>
    <recommendedName>
        <fullName evidence="4">Carrier domain-containing protein</fullName>
    </recommendedName>
</protein>
<feature type="domain" description="Carrier" evidence="4">
    <location>
        <begin position="576"/>
        <end position="655"/>
    </location>
</feature>
<dbReference type="RefSeq" id="XP_013253686.1">
    <property type="nucleotide sequence ID" value="XM_013398232.1"/>
</dbReference>
<dbReference type="VEuPathDB" id="FungiDB:A1O9_12819"/>
<dbReference type="HOGENOM" id="CLU_001116_0_0_1"/>
<dbReference type="Pfam" id="PF00501">
    <property type="entry name" value="AMP-binding"/>
    <property type="match status" value="1"/>
</dbReference>
<sequence>MTTDNSMGYGERLIPQILDRLAASDPDRTVYSVAEFSGDSPQFRHTSARNFAKAVDKTAWWIREKVGTHHESSSGQENGTQNGQSEALTKIMPLGYIGPHDLRYILLSYGAVKAGCAALFLSPKNNVEGALAVLNAANCSIWVKPQEQSMLPLVEKVLQRKSMQVLELPGVDELLDAESIEPFTYDKTFESAKNDPFCILHTSGTTGVPKPISWTHGLISTMDAVRLLPPTEGDGGLVPWTDNWNDGDRIYSSFPMSHGAGIIMDILMPSLFNLHCILGPSGVLPNLGLIESLADHAKIDIWSMVPSLVDELGESPNILAKFNSSKFICASGGPVSPIIVSKVNGVVRVLNLTGTTEGLFIGNLWVERDDWHWFAFHPYSGFEFKEVQPGVYEHWVHRNERWALFQGIFYTFPDQQSINLKDLYIRHPSKPNHWAFSGRSDDVVVLSNGFKISPLDTEAFITTHPAVDGCLVIGTGKAQAGLLIELKSPSARNNSLFDSIWATVERANNLTFQKTRIQRQYIAFAEPDKPFIRTDKRTIKRRATLDLYTDFIERFYNTRGADMDGEEIEVFPVDTSSIEAIIASICDIIGSIVPDIGTYSPDEDIFELGLDSLEVFRLVNIIRAAVGLQEQQLAPRHLYASPTIATFAAQIARILEEVKDGQKILKDVTNKSTPQGDSTDSPSAIHRKTAIQGMIADSKRRLGFKMNPLDAVNPNHYMGLNFYFALRRDITFQDAFVRLQNGLVHAFEIIPELDGKMILASEHEFGHKKGEYRITIPPRSLSVSTKPRQLTYKDLSQVLPPFEKMREENFAPSLFHDNIVLDCHPFPGMPADIVVAQANFVEGGCILSANFIHTCLDGIGVMVALRVWAECTRYLDGDKTATCQWFDPESFNHSLPDILHDAEGYAKAAHKVDPGVWGFLPFFCPDDFDATHDAEDHSVLSKERSGDVNGFPQANAATHTSEVALPPAPVFPRQLVWPAAPAERSLSTSVFLISNENLQVLKEEVLADPEAKGIVKSISDIVQAFFWRSSIRSRYRVAKETRGAIFGPNDMSILELPIDGRPYFSPSLPSSYMGSMLILNRPTMPIETLCSPHTSIGRIAYLIREAASHITPSLVHDAFTLLRSMSDYSQPATANMGIDHMNAMVSNMMLFQTSEISFGNTFFDGGTPEAMRPQIERGHSRFRFLVISPMRKDGGVELVLGTLPEELTMLKTDEEFTKYATLVDSQEGGHV</sequence>
<organism evidence="5 6">
    <name type="scientific">Exophiala aquamarina CBS 119918</name>
    <dbReference type="NCBI Taxonomy" id="1182545"/>
    <lineage>
        <taxon>Eukaryota</taxon>
        <taxon>Fungi</taxon>
        <taxon>Dikarya</taxon>
        <taxon>Ascomycota</taxon>
        <taxon>Pezizomycotina</taxon>
        <taxon>Eurotiomycetes</taxon>
        <taxon>Chaetothyriomycetidae</taxon>
        <taxon>Chaetothyriales</taxon>
        <taxon>Herpotrichiellaceae</taxon>
        <taxon>Exophiala</taxon>
    </lineage>
</organism>
<evidence type="ECO:0000259" key="4">
    <source>
        <dbReference type="PROSITE" id="PS50075"/>
    </source>
</evidence>
<dbReference type="InterPro" id="IPR000873">
    <property type="entry name" value="AMP-dep_synth/lig_dom"/>
</dbReference>
<keyword evidence="3" id="KW-0808">Transferase</keyword>
<dbReference type="GeneID" id="25287713"/>
<dbReference type="Pfam" id="PF00550">
    <property type="entry name" value="PP-binding"/>
    <property type="match status" value="1"/>
</dbReference>
<evidence type="ECO:0000256" key="3">
    <source>
        <dbReference type="ARBA" id="ARBA00022679"/>
    </source>
</evidence>
<accession>A0A072NTW2</accession>
<dbReference type="GO" id="GO:0016740">
    <property type="term" value="F:transferase activity"/>
    <property type="evidence" value="ECO:0007669"/>
    <property type="project" value="UniProtKB-KW"/>
</dbReference>
<dbReference type="SUPFAM" id="SSF56801">
    <property type="entry name" value="Acetyl-CoA synthetase-like"/>
    <property type="match status" value="1"/>
</dbReference>
<dbReference type="STRING" id="1182545.A0A072NTW2"/>
<proteinExistence type="predicted"/>
<dbReference type="InterPro" id="IPR023213">
    <property type="entry name" value="CAT-like_dom_sf"/>
</dbReference>
<dbReference type="Gene3D" id="1.10.1200.10">
    <property type="entry name" value="ACP-like"/>
    <property type="match status" value="1"/>
</dbReference>
<dbReference type="InterPro" id="IPR051414">
    <property type="entry name" value="Adenylate-forming_Reductase"/>
</dbReference>
<evidence type="ECO:0000313" key="6">
    <source>
        <dbReference type="Proteomes" id="UP000027920"/>
    </source>
</evidence>
<dbReference type="InterPro" id="IPR009081">
    <property type="entry name" value="PP-bd_ACP"/>
</dbReference>
<dbReference type="EMBL" id="AMGV01000028">
    <property type="protein sequence ID" value="KEF51096.1"/>
    <property type="molecule type" value="Genomic_DNA"/>
</dbReference>
<comment type="caution">
    <text evidence="5">The sequence shown here is derived from an EMBL/GenBank/DDBJ whole genome shotgun (WGS) entry which is preliminary data.</text>
</comment>
<dbReference type="Pfam" id="PF22664">
    <property type="entry name" value="TRI-like_N"/>
    <property type="match status" value="1"/>
</dbReference>
<dbReference type="PROSITE" id="PS00455">
    <property type="entry name" value="AMP_BINDING"/>
    <property type="match status" value="1"/>
</dbReference>
<name>A0A072NTW2_9EURO</name>
<dbReference type="PROSITE" id="PS50075">
    <property type="entry name" value="CARRIER"/>
    <property type="match status" value="1"/>
</dbReference>
<dbReference type="AlphaFoldDB" id="A0A072NTW2"/>
<dbReference type="SUPFAM" id="SSF47336">
    <property type="entry name" value="ACP-like"/>
    <property type="match status" value="1"/>
</dbReference>
<keyword evidence="2" id="KW-0597">Phosphoprotein</keyword>
<dbReference type="InterPro" id="IPR020845">
    <property type="entry name" value="AMP-binding_CS"/>
</dbReference>
<reference evidence="5 6" key="1">
    <citation type="submission" date="2013-03" db="EMBL/GenBank/DDBJ databases">
        <title>The Genome Sequence of Exophiala aquamarina CBS 119918.</title>
        <authorList>
            <consortium name="The Broad Institute Genomics Platform"/>
            <person name="Cuomo C."/>
            <person name="de Hoog S."/>
            <person name="Gorbushina A."/>
            <person name="Walker B."/>
            <person name="Young S.K."/>
            <person name="Zeng Q."/>
            <person name="Gargeya S."/>
            <person name="Fitzgerald M."/>
            <person name="Haas B."/>
            <person name="Abouelleil A."/>
            <person name="Allen A.W."/>
            <person name="Alvarado L."/>
            <person name="Arachchi H.M."/>
            <person name="Berlin A.M."/>
            <person name="Chapman S.B."/>
            <person name="Gainer-Dewar J."/>
            <person name="Goldberg J."/>
            <person name="Griggs A."/>
            <person name="Gujja S."/>
            <person name="Hansen M."/>
            <person name="Howarth C."/>
            <person name="Imamovic A."/>
            <person name="Ireland A."/>
            <person name="Larimer J."/>
            <person name="McCowan C."/>
            <person name="Murphy C."/>
            <person name="Pearson M."/>
            <person name="Poon T.W."/>
            <person name="Priest M."/>
            <person name="Roberts A."/>
            <person name="Saif S."/>
            <person name="Shea T."/>
            <person name="Sisk P."/>
            <person name="Sykes S."/>
            <person name="Wortman J."/>
            <person name="Nusbaum C."/>
            <person name="Birren B."/>
        </authorList>
    </citation>
    <scope>NUCLEOTIDE SEQUENCE [LARGE SCALE GENOMIC DNA]</scope>
    <source>
        <strain evidence="5 6">CBS 119918</strain>
    </source>
</reference>
<evidence type="ECO:0000256" key="1">
    <source>
        <dbReference type="ARBA" id="ARBA00022450"/>
    </source>
</evidence>
<dbReference type="Proteomes" id="UP000027920">
    <property type="component" value="Unassembled WGS sequence"/>
</dbReference>
<dbReference type="InterPro" id="IPR036736">
    <property type="entry name" value="ACP-like_sf"/>
</dbReference>
<dbReference type="PANTHER" id="PTHR43439:SF2">
    <property type="entry name" value="ENZYME, PUTATIVE (JCVI)-RELATED"/>
    <property type="match status" value="1"/>
</dbReference>